<organism evidence="1 2">
    <name type="scientific">Litoreibacter arenae DSM 19593</name>
    <dbReference type="NCBI Taxonomy" id="1123360"/>
    <lineage>
        <taxon>Bacteria</taxon>
        <taxon>Pseudomonadati</taxon>
        <taxon>Pseudomonadota</taxon>
        <taxon>Alphaproteobacteria</taxon>
        <taxon>Rhodobacterales</taxon>
        <taxon>Roseobacteraceae</taxon>
        <taxon>Litoreibacter</taxon>
    </lineage>
</organism>
<dbReference type="HOGENOM" id="CLU_3137366_0_0_5"/>
<reference evidence="2" key="1">
    <citation type="journal article" date="2013" name="Stand. Genomic Sci.">
        <title>Genome sequence of the Litoreibacter arenae type strain (DSM 19593(T)), a member of the Roseobacter clade isolated from sea sand.</title>
        <authorList>
            <person name="Riedel T."/>
            <person name="Fiebig A."/>
            <person name="Petersen J."/>
            <person name="Gronow S."/>
            <person name="Kyrpides N.C."/>
            <person name="Goker M."/>
            <person name="Klenk H.P."/>
        </authorList>
    </citation>
    <scope>NUCLEOTIDE SEQUENCE [LARGE SCALE GENOMIC DNA]</scope>
    <source>
        <strain evidence="2">DSM 19593</strain>
    </source>
</reference>
<name>S9Q6M8_9RHOB</name>
<sequence>MICGLTDTLAVKVLISMVPVSSCWLATVNGNNCAAPAGGNPQGVFMRAW</sequence>
<dbReference type="EMBL" id="AONI01000015">
    <property type="protein sequence ID" value="EPX77021.1"/>
    <property type="molecule type" value="Genomic_DNA"/>
</dbReference>
<comment type="caution">
    <text evidence="1">The sequence shown here is derived from an EMBL/GenBank/DDBJ whole genome shotgun (WGS) entry which is preliminary data.</text>
</comment>
<accession>S9Q6M8</accession>
<gene>
    <name evidence="1" type="ORF">thalar_02740</name>
</gene>
<keyword evidence="2" id="KW-1185">Reference proteome</keyword>
<evidence type="ECO:0000313" key="1">
    <source>
        <dbReference type="EMBL" id="EPX77021.1"/>
    </source>
</evidence>
<evidence type="ECO:0000313" key="2">
    <source>
        <dbReference type="Proteomes" id="UP000015351"/>
    </source>
</evidence>
<proteinExistence type="predicted"/>
<dbReference type="AlphaFoldDB" id="S9Q6M8"/>
<dbReference type="Proteomes" id="UP000015351">
    <property type="component" value="Unassembled WGS sequence"/>
</dbReference>
<protein>
    <submittedName>
        <fullName evidence="1">Uncharacterized protein</fullName>
    </submittedName>
</protein>